<evidence type="ECO:0000256" key="7">
    <source>
        <dbReference type="RuleBase" id="RU367016"/>
    </source>
</evidence>
<evidence type="ECO:0000256" key="2">
    <source>
        <dbReference type="ARBA" id="ARBA00010792"/>
    </source>
</evidence>
<feature type="region of interest" description="Disordered" evidence="8">
    <location>
        <begin position="221"/>
        <end position="256"/>
    </location>
</feature>
<keyword evidence="4 7" id="KW-0812">Transmembrane</keyword>
<evidence type="ECO:0000256" key="6">
    <source>
        <dbReference type="ARBA" id="ARBA00023136"/>
    </source>
</evidence>
<comment type="caution">
    <text evidence="10">The sequence shown here is derived from an EMBL/GenBank/DDBJ whole genome shotgun (WGS) entry which is preliminary data.</text>
</comment>
<reference evidence="10 11" key="1">
    <citation type="submission" date="2021-08" db="EMBL/GenBank/DDBJ databases">
        <title>Nocardioides bacterium WL0053 sp. nov., isolated from the sediment.</title>
        <authorList>
            <person name="Wang L."/>
            <person name="Zhang D."/>
            <person name="Zhang A."/>
        </authorList>
    </citation>
    <scope>NUCLEOTIDE SEQUENCE [LARGE SCALE GENOMIC DNA]</scope>
    <source>
        <strain evidence="10 11">WL0053</strain>
    </source>
</reference>
<evidence type="ECO:0000313" key="11">
    <source>
        <dbReference type="Proteomes" id="UP000754710"/>
    </source>
</evidence>
<evidence type="ECO:0000256" key="8">
    <source>
        <dbReference type="SAM" id="MobiDB-lite"/>
    </source>
</evidence>
<evidence type="ECO:0000256" key="5">
    <source>
        <dbReference type="ARBA" id="ARBA00022989"/>
    </source>
</evidence>
<feature type="transmembrane region" description="Helical" evidence="7">
    <location>
        <begin position="12"/>
        <end position="36"/>
    </location>
</feature>
<dbReference type="InterPro" id="IPR032816">
    <property type="entry name" value="VTT_dom"/>
</dbReference>
<evidence type="ECO:0000313" key="10">
    <source>
        <dbReference type="EMBL" id="MBY9075488.1"/>
    </source>
</evidence>
<dbReference type="EMBL" id="JAIEZQ010000002">
    <property type="protein sequence ID" value="MBY9075488.1"/>
    <property type="molecule type" value="Genomic_DNA"/>
</dbReference>
<proteinExistence type="inferred from homology"/>
<dbReference type="InterPro" id="IPR032818">
    <property type="entry name" value="DedA-like"/>
</dbReference>
<dbReference type="Proteomes" id="UP000754710">
    <property type="component" value="Unassembled WGS sequence"/>
</dbReference>
<dbReference type="PANTHER" id="PTHR30353">
    <property type="entry name" value="INNER MEMBRANE PROTEIN DEDA-RELATED"/>
    <property type="match status" value="1"/>
</dbReference>
<dbReference type="PANTHER" id="PTHR30353:SF0">
    <property type="entry name" value="TRANSMEMBRANE PROTEIN"/>
    <property type="match status" value="1"/>
</dbReference>
<name>A0ABS7RN60_9ACTN</name>
<evidence type="ECO:0000256" key="1">
    <source>
        <dbReference type="ARBA" id="ARBA00004651"/>
    </source>
</evidence>
<keyword evidence="3 7" id="KW-1003">Cell membrane</keyword>
<feature type="transmembrane region" description="Helical" evidence="7">
    <location>
        <begin position="42"/>
        <end position="72"/>
    </location>
</feature>
<gene>
    <name evidence="10" type="ORF">K1X13_11715</name>
</gene>
<protein>
    <submittedName>
        <fullName evidence="10">VTT domain-containing protein</fullName>
    </submittedName>
</protein>
<keyword evidence="6 7" id="KW-0472">Membrane</keyword>
<evidence type="ECO:0000256" key="4">
    <source>
        <dbReference type="ARBA" id="ARBA00022692"/>
    </source>
</evidence>
<dbReference type="RefSeq" id="WP_221025228.1">
    <property type="nucleotide sequence ID" value="NZ_JAIEZQ010000002.1"/>
</dbReference>
<keyword evidence="5 7" id="KW-1133">Transmembrane helix</keyword>
<comment type="similarity">
    <text evidence="2 7">Belongs to the DedA family.</text>
</comment>
<comment type="subcellular location">
    <subcellularLocation>
        <location evidence="1 7">Cell membrane</location>
        <topology evidence="1 7">Multi-pass membrane protein</topology>
    </subcellularLocation>
</comment>
<organism evidence="10 11">
    <name type="scientific">Nocardioides jiangsuensis</name>
    <dbReference type="NCBI Taxonomy" id="2866161"/>
    <lineage>
        <taxon>Bacteria</taxon>
        <taxon>Bacillati</taxon>
        <taxon>Actinomycetota</taxon>
        <taxon>Actinomycetes</taxon>
        <taxon>Propionibacteriales</taxon>
        <taxon>Nocardioidaceae</taxon>
        <taxon>Nocardioides</taxon>
    </lineage>
</organism>
<evidence type="ECO:0000256" key="3">
    <source>
        <dbReference type="ARBA" id="ARBA00022475"/>
    </source>
</evidence>
<feature type="transmembrane region" description="Helical" evidence="7">
    <location>
        <begin position="177"/>
        <end position="196"/>
    </location>
</feature>
<accession>A0ABS7RN60</accession>
<feature type="domain" description="VTT" evidence="9">
    <location>
        <begin position="37"/>
        <end position="162"/>
    </location>
</feature>
<sequence length="256" mass="26822">MTLLLIPLLYAWGSAAVLLLVGIVFVESGLLLGFFLPGDSLLFTAGVLVAAGVIHLPVWLVVTAVAAAAVAGDQVGYLLGRRFGPRAFSRTGSRFLSPKHVDRAASFVARYGARAVMLARFTPVLRTLTPVVAGVGAMPRRRFTLYNLAGGIAWAAATVLAGFFLGGVPLVATHVELVVLSIVVLSLVPTVIAVLGGHRRTRREPRPSEQRLDPCAEEALRAAFAGGRHPGPASEPTPTERSPRSPGAGRSPGPGR</sequence>
<feature type="transmembrane region" description="Helical" evidence="7">
    <location>
        <begin position="145"/>
        <end position="165"/>
    </location>
</feature>
<dbReference type="Pfam" id="PF09335">
    <property type="entry name" value="VTT_dom"/>
    <property type="match status" value="1"/>
</dbReference>
<keyword evidence="11" id="KW-1185">Reference proteome</keyword>
<evidence type="ECO:0000259" key="9">
    <source>
        <dbReference type="Pfam" id="PF09335"/>
    </source>
</evidence>